<sequence length="391" mass="40865">MSGFKGLAKGGWHPKGKDGGKESWRGDFKGINTVAGWVGKGKDPAQEAREHESTPLSTLKDPASFGPPPKHVNYHDTAAVPNATTQDRSGLGVPLSQDEIDARQRAKEAAEAEANKPPPGPYKVNTSGLSTAHLPKPPVRRLDQDSQPPASQERAKPKLPPRLPPRQNSHPDTYSAAPPPSYNESTQDAPIQSYINQGAMVRLGQAGISVPGFNIGRNASPPVPPRQTSSPPAGPVSPASSKGPQLGELQARFAKMSTASPKASQEPNAGTSLAQKQAALKTASALRSDPSSVSVSDMRSAASTANNFRERHGEQVASGWRMASGLNQKYGVSERVSGFASGSTPTPPAASSPVQGAIGKKPPPPPPPKKKDLVSSPSEPPPIPLGSKPKF</sequence>
<feature type="compositionally biased region" description="Basic and acidic residues" evidence="1">
    <location>
        <begin position="15"/>
        <end position="28"/>
    </location>
</feature>
<feature type="region of interest" description="Disordered" evidence="1">
    <location>
        <begin position="209"/>
        <end position="320"/>
    </location>
</feature>
<feature type="compositionally biased region" description="Polar residues" evidence="1">
    <location>
        <begin position="257"/>
        <end position="275"/>
    </location>
</feature>
<keyword evidence="3" id="KW-1185">Reference proteome</keyword>
<evidence type="ECO:0000313" key="3">
    <source>
        <dbReference type="Proteomes" id="UP000250140"/>
    </source>
</evidence>
<feature type="compositionally biased region" description="Basic and acidic residues" evidence="1">
    <location>
        <begin position="40"/>
        <end position="53"/>
    </location>
</feature>
<reference evidence="2 3" key="1">
    <citation type="journal article" date="2016" name="Nat. Commun.">
        <title>Ectomycorrhizal ecology is imprinted in the genome of the dominant symbiotic fungus Cenococcum geophilum.</title>
        <authorList>
            <consortium name="DOE Joint Genome Institute"/>
            <person name="Peter M."/>
            <person name="Kohler A."/>
            <person name="Ohm R.A."/>
            <person name="Kuo A."/>
            <person name="Krutzmann J."/>
            <person name="Morin E."/>
            <person name="Arend M."/>
            <person name="Barry K.W."/>
            <person name="Binder M."/>
            <person name="Choi C."/>
            <person name="Clum A."/>
            <person name="Copeland A."/>
            <person name="Grisel N."/>
            <person name="Haridas S."/>
            <person name="Kipfer T."/>
            <person name="LaButti K."/>
            <person name="Lindquist E."/>
            <person name="Lipzen A."/>
            <person name="Maire R."/>
            <person name="Meier B."/>
            <person name="Mihaltcheva S."/>
            <person name="Molinier V."/>
            <person name="Murat C."/>
            <person name="Poggeler S."/>
            <person name="Quandt C.A."/>
            <person name="Sperisen C."/>
            <person name="Tritt A."/>
            <person name="Tisserant E."/>
            <person name="Crous P.W."/>
            <person name="Henrissat B."/>
            <person name="Nehls U."/>
            <person name="Egli S."/>
            <person name="Spatafora J.W."/>
            <person name="Grigoriev I.V."/>
            <person name="Martin F.M."/>
        </authorList>
    </citation>
    <scope>NUCLEOTIDE SEQUENCE [LARGE SCALE GENOMIC DNA]</scope>
    <source>
        <strain evidence="2 3">CBS 207.34</strain>
    </source>
</reference>
<evidence type="ECO:0000313" key="2">
    <source>
        <dbReference type="EMBL" id="OCL12540.1"/>
    </source>
</evidence>
<organism evidence="2 3">
    <name type="scientific">Glonium stellatum</name>
    <dbReference type="NCBI Taxonomy" id="574774"/>
    <lineage>
        <taxon>Eukaryota</taxon>
        <taxon>Fungi</taxon>
        <taxon>Dikarya</taxon>
        <taxon>Ascomycota</taxon>
        <taxon>Pezizomycotina</taxon>
        <taxon>Dothideomycetes</taxon>
        <taxon>Pleosporomycetidae</taxon>
        <taxon>Gloniales</taxon>
        <taxon>Gloniaceae</taxon>
        <taxon>Glonium</taxon>
    </lineage>
</organism>
<dbReference type="EMBL" id="KV748867">
    <property type="protein sequence ID" value="OCL12540.1"/>
    <property type="molecule type" value="Genomic_DNA"/>
</dbReference>
<accession>A0A8E2F930</accession>
<feature type="compositionally biased region" description="Polar residues" evidence="1">
    <location>
        <begin position="289"/>
        <end position="307"/>
    </location>
</feature>
<dbReference type="AlphaFoldDB" id="A0A8E2F930"/>
<dbReference type="Proteomes" id="UP000250140">
    <property type="component" value="Unassembled WGS sequence"/>
</dbReference>
<feature type="region of interest" description="Disordered" evidence="1">
    <location>
        <begin position="336"/>
        <end position="391"/>
    </location>
</feature>
<feature type="compositionally biased region" description="Polar residues" evidence="1">
    <location>
        <begin position="182"/>
        <end position="193"/>
    </location>
</feature>
<feature type="region of interest" description="Disordered" evidence="1">
    <location>
        <begin position="1"/>
        <end position="193"/>
    </location>
</feature>
<name>A0A8E2F930_9PEZI</name>
<proteinExistence type="predicted"/>
<evidence type="ECO:0000256" key="1">
    <source>
        <dbReference type="SAM" id="MobiDB-lite"/>
    </source>
</evidence>
<gene>
    <name evidence="2" type="ORF">AOQ84DRAFT_334112</name>
</gene>
<protein>
    <submittedName>
        <fullName evidence="2">Uncharacterized protein</fullName>
    </submittedName>
</protein>
<feature type="compositionally biased region" description="Low complexity" evidence="1">
    <location>
        <begin position="226"/>
        <end position="244"/>
    </location>
</feature>
<dbReference type="OrthoDB" id="3357271at2759"/>
<feature type="compositionally biased region" description="Basic and acidic residues" evidence="1">
    <location>
        <begin position="100"/>
        <end position="114"/>
    </location>
</feature>